<name>A0A6J1JUI2_CUCMA</name>
<evidence type="ECO:0000256" key="1">
    <source>
        <dbReference type="ARBA" id="ARBA00004162"/>
    </source>
</evidence>
<evidence type="ECO:0000256" key="5">
    <source>
        <dbReference type="ARBA" id="ARBA00022824"/>
    </source>
</evidence>
<keyword evidence="11" id="KW-1185">Reference proteome</keyword>
<feature type="coiled-coil region" evidence="10">
    <location>
        <begin position="213"/>
        <end position="240"/>
    </location>
</feature>
<keyword evidence="4" id="KW-0812">Transmembrane</keyword>
<evidence type="ECO:0000256" key="9">
    <source>
        <dbReference type="ARBA" id="ARBA00038080"/>
    </source>
</evidence>
<keyword evidence="8" id="KW-0472">Membrane</keyword>
<dbReference type="InterPro" id="IPR055282">
    <property type="entry name" value="PPI1-4"/>
</dbReference>
<dbReference type="PANTHER" id="PTHR32219:SF16">
    <property type="entry name" value="CORE-2_I-BRANCHING BETA-1,6-N-ACETYLGLUCOSAMINYLTRANSFERASE FAMILY PROTEIN"/>
    <property type="match status" value="1"/>
</dbReference>
<organism evidence="11 12">
    <name type="scientific">Cucurbita maxima</name>
    <name type="common">Pumpkin</name>
    <name type="synonym">Winter squash</name>
    <dbReference type="NCBI Taxonomy" id="3661"/>
    <lineage>
        <taxon>Eukaryota</taxon>
        <taxon>Viridiplantae</taxon>
        <taxon>Streptophyta</taxon>
        <taxon>Embryophyta</taxon>
        <taxon>Tracheophyta</taxon>
        <taxon>Spermatophyta</taxon>
        <taxon>Magnoliopsida</taxon>
        <taxon>eudicotyledons</taxon>
        <taxon>Gunneridae</taxon>
        <taxon>Pentapetalae</taxon>
        <taxon>rosids</taxon>
        <taxon>fabids</taxon>
        <taxon>Cucurbitales</taxon>
        <taxon>Cucurbitaceae</taxon>
        <taxon>Cucurbiteae</taxon>
        <taxon>Cucurbita</taxon>
    </lineage>
</organism>
<comment type="similarity">
    <text evidence="9">Belongs to the plant Proton pump-interactor protein family.</text>
</comment>
<sequence length="377" mass="44026">MGEGDCNFGENKVVEEGPEVAGDEAVVDEHQMLDEMPGGVRQFYFAEVLALENSNIDAIIKAEETITKMNQDQILVAQKIRDRQMDRARVITKLENQRYYENWDEYSLEYYRHRMNVLHLSLHKLTSANKACKGKPNNSCLSGGKVDKQIMPLLSGLWCAQIDVQIARALEREEAIGDAPVKGEMWTSSHLKKAIQEELQEIYDCSDECRKRQARVRSKIKKTKKEVEKVEKDIRCLQKHLTYTNRRKEEAYDTILKLKKQYGEENASHYQYRSLMKKVEELAKMKDITALEELCQGQVEKFMQMWNNWPEFRKDYKKRVVPSLCNRELCMDGRMIGNQKLELVEDSRKLVIPESLSKTRLKWLMKDAEDPFELLSS</sequence>
<dbReference type="GO" id="GO:0005886">
    <property type="term" value="C:plasma membrane"/>
    <property type="evidence" value="ECO:0007669"/>
    <property type="project" value="UniProtKB-SubCell"/>
</dbReference>
<dbReference type="RefSeq" id="XP_022992005.1">
    <property type="nucleotide sequence ID" value="XM_023136237.1"/>
</dbReference>
<dbReference type="PANTHER" id="PTHR32219">
    <property type="entry name" value="RNA-BINDING PROTEIN YLMH-RELATED"/>
    <property type="match status" value="1"/>
</dbReference>
<reference evidence="12" key="1">
    <citation type="submission" date="2025-08" db="UniProtKB">
        <authorList>
            <consortium name="RefSeq"/>
        </authorList>
    </citation>
    <scope>IDENTIFICATION</scope>
    <source>
        <tissue evidence="12">Young leaves</tissue>
    </source>
</reference>
<dbReference type="GO" id="GO:0005789">
    <property type="term" value="C:endoplasmic reticulum membrane"/>
    <property type="evidence" value="ECO:0007669"/>
    <property type="project" value="UniProtKB-SubCell"/>
</dbReference>
<evidence type="ECO:0000256" key="8">
    <source>
        <dbReference type="ARBA" id="ARBA00023136"/>
    </source>
</evidence>
<evidence type="ECO:0000256" key="2">
    <source>
        <dbReference type="ARBA" id="ARBA00004389"/>
    </source>
</evidence>
<dbReference type="GeneID" id="111488482"/>
<keyword evidence="5" id="KW-0256">Endoplasmic reticulum</keyword>
<evidence type="ECO:0000256" key="10">
    <source>
        <dbReference type="SAM" id="Coils"/>
    </source>
</evidence>
<evidence type="ECO:0000256" key="4">
    <source>
        <dbReference type="ARBA" id="ARBA00022692"/>
    </source>
</evidence>
<dbReference type="Proteomes" id="UP000504608">
    <property type="component" value="Unplaced"/>
</dbReference>
<accession>A0A6J1JUI2</accession>
<dbReference type="AlphaFoldDB" id="A0A6J1JUI2"/>
<evidence type="ECO:0000256" key="7">
    <source>
        <dbReference type="ARBA" id="ARBA00023054"/>
    </source>
</evidence>
<proteinExistence type="inferred from homology"/>
<keyword evidence="6" id="KW-1133">Transmembrane helix</keyword>
<evidence type="ECO:0000256" key="6">
    <source>
        <dbReference type="ARBA" id="ARBA00022989"/>
    </source>
</evidence>
<evidence type="ECO:0000313" key="12">
    <source>
        <dbReference type="RefSeq" id="XP_022992005.1"/>
    </source>
</evidence>
<keyword evidence="7 10" id="KW-0175">Coiled coil</keyword>
<protein>
    <submittedName>
        <fullName evidence="12">Proton pump-interactor BIP131-like isoform X2</fullName>
    </submittedName>
</protein>
<evidence type="ECO:0000313" key="11">
    <source>
        <dbReference type="Proteomes" id="UP000504608"/>
    </source>
</evidence>
<evidence type="ECO:0000256" key="3">
    <source>
        <dbReference type="ARBA" id="ARBA00022475"/>
    </source>
</evidence>
<gene>
    <name evidence="12" type="primary">LOC111488482</name>
</gene>
<comment type="subcellular location">
    <subcellularLocation>
        <location evidence="1">Cell membrane</location>
        <topology evidence="1">Single-pass membrane protein</topology>
    </subcellularLocation>
    <subcellularLocation>
        <location evidence="2">Endoplasmic reticulum membrane</location>
        <topology evidence="2">Single-pass membrane protein</topology>
    </subcellularLocation>
</comment>
<keyword evidence="3" id="KW-1003">Cell membrane</keyword>